<dbReference type="RefSeq" id="WP_124025701.1">
    <property type="nucleotide sequence ID" value="NZ_RPOH01000105.1"/>
</dbReference>
<proteinExistence type="predicted"/>
<dbReference type="InterPro" id="IPR056946">
    <property type="entry name" value="YmcF-like"/>
</dbReference>
<accession>A0A3N5D1Q2</accession>
<name>A0A3N5D1Q2_9ENTR</name>
<sequence length="58" mass="6601">MQYLTFKCPSCGGSQYRTSHYDVRETNPHGAVCIFCKSGMHLLHRPMSAIHQYNVAAR</sequence>
<dbReference type="Proteomes" id="UP000268615">
    <property type="component" value="Unassembled WGS sequence"/>
</dbReference>
<gene>
    <name evidence="1" type="ORF">EHN07_19590</name>
</gene>
<evidence type="ECO:0000313" key="1">
    <source>
        <dbReference type="EMBL" id="RPH20602.1"/>
    </source>
</evidence>
<reference evidence="1 2" key="1">
    <citation type="submission" date="2018-11" db="EMBL/GenBank/DDBJ databases">
        <title>Draft genome sequence of Buttiauxella warmboldiae CCUG 35512.</title>
        <authorList>
            <person name="Salva-Serra F."/>
            <person name="Marathe N."/>
            <person name="Moore E."/>
            <person name="Svensson L."/>
            <person name="Engstrom-Jakobsson H."/>
        </authorList>
    </citation>
    <scope>NUCLEOTIDE SEQUENCE [LARGE SCALE GENOMIC DNA]</scope>
    <source>
        <strain evidence="1 2">CCUG 35512</strain>
    </source>
</reference>
<evidence type="ECO:0000313" key="2">
    <source>
        <dbReference type="Proteomes" id="UP000268615"/>
    </source>
</evidence>
<dbReference type="Pfam" id="PF23641">
    <property type="entry name" value="YmcF-like"/>
    <property type="match status" value="1"/>
</dbReference>
<organism evidence="1 2">
    <name type="scientific">Buttiauxella warmboldiae</name>
    <dbReference type="NCBI Taxonomy" id="82993"/>
    <lineage>
        <taxon>Bacteria</taxon>
        <taxon>Pseudomonadati</taxon>
        <taxon>Pseudomonadota</taxon>
        <taxon>Gammaproteobacteria</taxon>
        <taxon>Enterobacterales</taxon>
        <taxon>Enterobacteriaceae</taxon>
        <taxon>Buttiauxella</taxon>
    </lineage>
</organism>
<keyword evidence="2" id="KW-1185">Reference proteome</keyword>
<dbReference type="AlphaFoldDB" id="A0A3N5D1Q2"/>
<dbReference type="OrthoDB" id="6562785at2"/>
<dbReference type="EMBL" id="RPOH01000105">
    <property type="protein sequence ID" value="RPH20602.1"/>
    <property type="molecule type" value="Genomic_DNA"/>
</dbReference>
<comment type="caution">
    <text evidence="1">The sequence shown here is derived from an EMBL/GenBank/DDBJ whole genome shotgun (WGS) entry which is preliminary data.</text>
</comment>
<protein>
    <submittedName>
        <fullName evidence="1">Cold-shock protein</fullName>
    </submittedName>
</protein>